<accession>A0A679J955</accession>
<reference evidence="2" key="1">
    <citation type="submission" date="2019-12" db="EMBL/GenBank/DDBJ databases">
        <authorList>
            <person name="Cremers G."/>
        </authorList>
    </citation>
    <scope>NUCLEOTIDE SEQUENCE</scope>
    <source>
        <strain evidence="2">Vvax</strain>
    </source>
</reference>
<proteinExistence type="predicted"/>
<evidence type="ECO:0000313" key="2">
    <source>
        <dbReference type="EMBL" id="CAA2105094.1"/>
    </source>
</evidence>
<keyword evidence="1" id="KW-1133">Transmembrane helix</keyword>
<gene>
    <name evidence="2" type="ORF">VVAX_03084</name>
</gene>
<feature type="transmembrane region" description="Helical" evidence="1">
    <location>
        <begin position="6"/>
        <end position="25"/>
    </location>
</feature>
<evidence type="ECO:0000256" key="1">
    <source>
        <dbReference type="SAM" id="Phobius"/>
    </source>
</evidence>
<keyword evidence="1" id="KW-0812">Transmembrane</keyword>
<organism evidence="2">
    <name type="scientific">Variovorax paradoxus</name>
    <dbReference type="NCBI Taxonomy" id="34073"/>
    <lineage>
        <taxon>Bacteria</taxon>
        <taxon>Pseudomonadati</taxon>
        <taxon>Pseudomonadota</taxon>
        <taxon>Betaproteobacteria</taxon>
        <taxon>Burkholderiales</taxon>
        <taxon>Comamonadaceae</taxon>
        <taxon>Variovorax</taxon>
    </lineage>
</organism>
<keyword evidence="1" id="KW-0472">Membrane</keyword>
<dbReference type="RefSeq" id="WP_339090677.1">
    <property type="nucleotide sequence ID" value="NZ_LR743507.1"/>
</dbReference>
<name>A0A679J955_VARPD</name>
<protein>
    <submittedName>
        <fullName evidence="2">Uncharacterized protein</fullName>
    </submittedName>
</protein>
<sequence length="65" mass="7352">MELVHWVFVVVGIVLALLTQWFLLAQISRDRQPMRDQIAEQVTQSAALVQECASGFSHTVQTPRT</sequence>
<dbReference type="AlphaFoldDB" id="A0A679J955"/>
<dbReference type="EMBL" id="LR743507">
    <property type="protein sequence ID" value="CAA2105094.1"/>
    <property type="molecule type" value="Genomic_DNA"/>
</dbReference>